<feature type="chain" id="PRO_5004843928" evidence="1">
    <location>
        <begin position="26"/>
        <end position="154"/>
    </location>
</feature>
<dbReference type="RefSeq" id="XP_009548993.1">
    <property type="nucleotide sequence ID" value="XM_009550698.1"/>
</dbReference>
<dbReference type="eggNOG" id="ENOG502S9U1">
    <property type="taxonomic scope" value="Eukaryota"/>
</dbReference>
<feature type="signal peptide" evidence="1">
    <location>
        <begin position="1"/>
        <end position="25"/>
    </location>
</feature>
<dbReference type="InParanoid" id="W4K012"/>
<protein>
    <submittedName>
        <fullName evidence="2">Uncharacterized protein</fullName>
    </submittedName>
</protein>
<keyword evidence="3" id="KW-1185">Reference proteome</keyword>
<evidence type="ECO:0000313" key="3">
    <source>
        <dbReference type="Proteomes" id="UP000030671"/>
    </source>
</evidence>
<dbReference type="AlphaFoldDB" id="W4K012"/>
<dbReference type="GeneID" id="20677788"/>
<dbReference type="EMBL" id="KI925461">
    <property type="protein sequence ID" value="ETW78675.1"/>
    <property type="molecule type" value="Genomic_DNA"/>
</dbReference>
<dbReference type="HOGENOM" id="CLU_1704450_0_0_1"/>
<keyword evidence="1" id="KW-0732">Signal</keyword>
<evidence type="ECO:0000256" key="1">
    <source>
        <dbReference type="SAM" id="SignalP"/>
    </source>
</evidence>
<evidence type="ECO:0000313" key="2">
    <source>
        <dbReference type="EMBL" id="ETW78675.1"/>
    </source>
</evidence>
<reference evidence="2 3" key="1">
    <citation type="journal article" date="2012" name="New Phytol.">
        <title>Insight into trade-off between wood decay and parasitism from the genome of a fungal forest pathogen.</title>
        <authorList>
            <person name="Olson A."/>
            <person name="Aerts A."/>
            <person name="Asiegbu F."/>
            <person name="Belbahri L."/>
            <person name="Bouzid O."/>
            <person name="Broberg A."/>
            <person name="Canback B."/>
            <person name="Coutinho P.M."/>
            <person name="Cullen D."/>
            <person name="Dalman K."/>
            <person name="Deflorio G."/>
            <person name="van Diepen L.T."/>
            <person name="Dunand C."/>
            <person name="Duplessis S."/>
            <person name="Durling M."/>
            <person name="Gonthier P."/>
            <person name="Grimwood J."/>
            <person name="Fossdal C.G."/>
            <person name="Hansson D."/>
            <person name="Henrissat B."/>
            <person name="Hietala A."/>
            <person name="Himmelstrand K."/>
            <person name="Hoffmeister D."/>
            <person name="Hogberg N."/>
            <person name="James T.Y."/>
            <person name="Karlsson M."/>
            <person name="Kohler A."/>
            <person name="Kues U."/>
            <person name="Lee Y.H."/>
            <person name="Lin Y.C."/>
            <person name="Lind M."/>
            <person name="Lindquist E."/>
            <person name="Lombard V."/>
            <person name="Lucas S."/>
            <person name="Lunden K."/>
            <person name="Morin E."/>
            <person name="Murat C."/>
            <person name="Park J."/>
            <person name="Raffaello T."/>
            <person name="Rouze P."/>
            <person name="Salamov A."/>
            <person name="Schmutz J."/>
            <person name="Solheim H."/>
            <person name="Stahlberg J."/>
            <person name="Velez H."/>
            <person name="de Vries R.P."/>
            <person name="Wiebenga A."/>
            <person name="Woodward S."/>
            <person name="Yakovlev I."/>
            <person name="Garbelotto M."/>
            <person name="Martin F."/>
            <person name="Grigoriev I.V."/>
            <person name="Stenlid J."/>
        </authorList>
    </citation>
    <scope>NUCLEOTIDE SEQUENCE [LARGE SCALE GENOMIC DNA]</scope>
    <source>
        <strain evidence="2 3">TC 32-1</strain>
    </source>
</reference>
<sequence>MQSRIALLSFWALLAALLAINGASAREVRNEHTHLVRVRRELVERADLTVQPQCTDPSVKLNSHDCNVALLSTGTGIAGKIQFLRVAGTTTTGTSGTCSVKVDAVDGGTAIDISKGRFEQAFKALVAACGVSPGTVTAAGGSTGGNTKITISHS</sequence>
<dbReference type="KEGG" id="hir:HETIRDRAFT_477946"/>
<dbReference type="Proteomes" id="UP000030671">
    <property type="component" value="Unassembled WGS sequence"/>
</dbReference>
<name>W4K012_HETIT</name>
<proteinExistence type="predicted"/>
<gene>
    <name evidence="2" type="ORF">HETIRDRAFT_477946</name>
</gene>
<dbReference type="OrthoDB" id="2097653at2759"/>
<accession>W4K012</accession>
<organism evidence="2 3">
    <name type="scientific">Heterobasidion irregulare (strain TC 32-1)</name>
    <dbReference type="NCBI Taxonomy" id="747525"/>
    <lineage>
        <taxon>Eukaryota</taxon>
        <taxon>Fungi</taxon>
        <taxon>Dikarya</taxon>
        <taxon>Basidiomycota</taxon>
        <taxon>Agaricomycotina</taxon>
        <taxon>Agaricomycetes</taxon>
        <taxon>Russulales</taxon>
        <taxon>Bondarzewiaceae</taxon>
        <taxon>Heterobasidion</taxon>
        <taxon>Heterobasidion annosum species complex</taxon>
    </lineage>
</organism>